<accession>A0A7W6FKS8</accession>
<dbReference type="PROSITE" id="PS50043">
    <property type="entry name" value="HTH_LUXR_2"/>
    <property type="match status" value="1"/>
</dbReference>
<gene>
    <name evidence="5" type="ORF">GGQ65_004962</name>
</gene>
<evidence type="ECO:0000256" key="3">
    <source>
        <dbReference type="ARBA" id="ARBA00023163"/>
    </source>
</evidence>
<dbReference type="InterPro" id="IPR035965">
    <property type="entry name" value="PAS-like_dom_sf"/>
</dbReference>
<feature type="domain" description="HTH luxR-type" evidence="4">
    <location>
        <begin position="118"/>
        <end position="183"/>
    </location>
</feature>
<dbReference type="PANTHER" id="PTHR44688:SF16">
    <property type="entry name" value="DNA-BINDING TRANSCRIPTIONAL ACTIVATOR DEVR_DOSR"/>
    <property type="match status" value="1"/>
</dbReference>
<dbReference type="InterPro" id="IPR000792">
    <property type="entry name" value="Tscrpt_reg_LuxR_C"/>
</dbReference>
<dbReference type="PROSITE" id="PS00622">
    <property type="entry name" value="HTH_LUXR_1"/>
    <property type="match status" value="1"/>
</dbReference>
<dbReference type="PRINTS" id="PR00038">
    <property type="entry name" value="HTHLUXR"/>
</dbReference>
<comment type="caution">
    <text evidence="5">The sequence shown here is derived from an EMBL/GenBank/DDBJ whole genome shotgun (WGS) entry which is preliminary data.</text>
</comment>
<dbReference type="GO" id="GO:0003677">
    <property type="term" value="F:DNA binding"/>
    <property type="evidence" value="ECO:0007669"/>
    <property type="project" value="UniProtKB-KW"/>
</dbReference>
<dbReference type="CDD" id="cd06170">
    <property type="entry name" value="LuxR_C_like"/>
    <property type="match status" value="1"/>
</dbReference>
<dbReference type="AlphaFoldDB" id="A0A7W6FKS8"/>
<keyword evidence="2 5" id="KW-0238">DNA-binding</keyword>
<evidence type="ECO:0000256" key="1">
    <source>
        <dbReference type="ARBA" id="ARBA00023015"/>
    </source>
</evidence>
<dbReference type="InterPro" id="IPR000014">
    <property type="entry name" value="PAS"/>
</dbReference>
<dbReference type="InterPro" id="IPR016032">
    <property type="entry name" value="Sig_transdc_resp-reg_C-effctor"/>
</dbReference>
<dbReference type="SMART" id="SM00421">
    <property type="entry name" value="HTH_LUXR"/>
    <property type="match status" value="1"/>
</dbReference>
<dbReference type="Proteomes" id="UP000545490">
    <property type="component" value="Unassembled WGS sequence"/>
</dbReference>
<reference evidence="5 6" key="1">
    <citation type="submission" date="2020-08" db="EMBL/GenBank/DDBJ databases">
        <title>Genomic Encyclopedia of Type Strains, Phase IV (KMG-IV): sequencing the most valuable type-strain genomes for metagenomic binning, comparative biology and taxonomic classification.</title>
        <authorList>
            <person name="Goeker M."/>
        </authorList>
    </citation>
    <scope>NUCLEOTIDE SEQUENCE [LARGE SCALE GENOMIC DNA]</scope>
    <source>
        <strain evidence="5 6">DSM 19331</strain>
    </source>
</reference>
<evidence type="ECO:0000259" key="4">
    <source>
        <dbReference type="PROSITE" id="PS50043"/>
    </source>
</evidence>
<dbReference type="Pfam" id="PF13426">
    <property type="entry name" value="PAS_9"/>
    <property type="match status" value="1"/>
</dbReference>
<dbReference type="Pfam" id="PF00196">
    <property type="entry name" value="GerE"/>
    <property type="match status" value="1"/>
</dbReference>
<dbReference type="Gene3D" id="3.30.450.20">
    <property type="entry name" value="PAS domain"/>
    <property type="match status" value="1"/>
</dbReference>
<evidence type="ECO:0000256" key="2">
    <source>
        <dbReference type="ARBA" id="ARBA00023125"/>
    </source>
</evidence>
<dbReference type="CDD" id="cd00130">
    <property type="entry name" value="PAS"/>
    <property type="match status" value="1"/>
</dbReference>
<proteinExistence type="predicted"/>
<dbReference type="GO" id="GO:0006355">
    <property type="term" value="P:regulation of DNA-templated transcription"/>
    <property type="evidence" value="ECO:0007669"/>
    <property type="project" value="InterPro"/>
</dbReference>
<keyword evidence="1" id="KW-0805">Transcription regulation</keyword>
<name>A0A7W6FKS8_9HYPH</name>
<evidence type="ECO:0000313" key="5">
    <source>
        <dbReference type="EMBL" id="MBB3917643.1"/>
    </source>
</evidence>
<organism evidence="5 6">
    <name type="scientific">Rhizobium fabae</name>
    <dbReference type="NCBI Taxonomy" id="573179"/>
    <lineage>
        <taxon>Bacteria</taxon>
        <taxon>Pseudomonadati</taxon>
        <taxon>Pseudomonadota</taxon>
        <taxon>Alphaproteobacteria</taxon>
        <taxon>Hyphomicrobiales</taxon>
        <taxon>Rhizobiaceae</taxon>
        <taxon>Rhizobium/Agrobacterium group</taxon>
        <taxon>Rhizobium</taxon>
    </lineage>
</organism>
<dbReference type="SUPFAM" id="SSF46894">
    <property type="entry name" value="C-terminal effector domain of the bipartite response regulators"/>
    <property type="match status" value="1"/>
</dbReference>
<evidence type="ECO:0000313" key="6">
    <source>
        <dbReference type="Proteomes" id="UP000545490"/>
    </source>
</evidence>
<dbReference type="EMBL" id="JACIDG010000014">
    <property type="protein sequence ID" value="MBB3917643.1"/>
    <property type="molecule type" value="Genomic_DNA"/>
</dbReference>
<protein>
    <submittedName>
        <fullName evidence="5">DNA-binding CsgD family transcriptional regulator</fullName>
    </submittedName>
</protein>
<dbReference type="PANTHER" id="PTHR44688">
    <property type="entry name" value="DNA-BINDING TRANSCRIPTIONAL ACTIVATOR DEVR_DOSR"/>
    <property type="match status" value="1"/>
</dbReference>
<keyword evidence="3" id="KW-0804">Transcription</keyword>
<sequence>MESGFMRFAISDMPVPMAYATHRIIRDCNEAFADLFERKRDEIIDRSFARLYPRVSDFVRIGEMWGVHLSGSRRYYDERIMKTAGGRRFWCAVNGRSRTPDNPFAEAIYCFQPMIRPVDDGQSILSERRRQILSMVSQGKTNVEIALELALSKRTIEAHRARVMRKVGVRNTAELIVWFSKQPPLSNDARWEDGAASPGRVPFLV</sequence>
<dbReference type="SUPFAM" id="SSF55785">
    <property type="entry name" value="PYP-like sensor domain (PAS domain)"/>
    <property type="match status" value="1"/>
</dbReference>
<dbReference type="Gene3D" id="1.10.10.10">
    <property type="entry name" value="Winged helix-like DNA-binding domain superfamily/Winged helix DNA-binding domain"/>
    <property type="match status" value="1"/>
</dbReference>
<dbReference type="InterPro" id="IPR036388">
    <property type="entry name" value="WH-like_DNA-bd_sf"/>
</dbReference>